<reference evidence="3 4" key="1">
    <citation type="submission" date="2020-08" db="EMBL/GenBank/DDBJ databases">
        <title>Genomic Encyclopedia of Type Strains, Phase III (KMG-III): the genomes of soil and plant-associated and newly described type strains.</title>
        <authorList>
            <person name="Whitman W."/>
        </authorList>
    </citation>
    <scope>NUCLEOTIDE SEQUENCE [LARGE SCALE GENOMIC DNA]</scope>
    <source>
        <strain evidence="3 4">CECT 8960</strain>
    </source>
</reference>
<dbReference type="Gene3D" id="1.10.1660.10">
    <property type="match status" value="1"/>
</dbReference>
<dbReference type="PANTHER" id="PTHR30204:SF93">
    <property type="entry name" value="HTH MERR-TYPE DOMAIN-CONTAINING PROTEIN"/>
    <property type="match status" value="1"/>
</dbReference>
<protein>
    <submittedName>
        <fullName evidence="3">DNA-binding transcriptional MerR regulator</fullName>
    </submittedName>
</protein>
<evidence type="ECO:0000313" key="3">
    <source>
        <dbReference type="EMBL" id="MBB4904550.1"/>
    </source>
</evidence>
<dbReference type="GO" id="GO:0003677">
    <property type="term" value="F:DNA binding"/>
    <property type="evidence" value="ECO:0007669"/>
    <property type="project" value="UniProtKB-KW"/>
</dbReference>
<keyword evidence="4" id="KW-1185">Reference proteome</keyword>
<dbReference type="Pfam" id="PF13411">
    <property type="entry name" value="MerR_1"/>
    <property type="match status" value="1"/>
</dbReference>
<evidence type="ECO:0000313" key="4">
    <source>
        <dbReference type="Proteomes" id="UP000520767"/>
    </source>
</evidence>
<dbReference type="CDD" id="cd00592">
    <property type="entry name" value="HTH_MerR-like"/>
    <property type="match status" value="1"/>
</dbReference>
<dbReference type="PROSITE" id="PS50937">
    <property type="entry name" value="HTH_MERR_2"/>
    <property type="match status" value="1"/>
</dbReference>
<gene>
    <name evidence="3" type="ORF">FHR82_000760</name>
</gene>
<dbReference type="RefSeq" id="WP_184808787.1">
    <property type="nucleotide sequence ID" value="NZ_JACHJQ010000001.1"/>
</dbReference>
<comment type="caution">
    <text evidence="3">The sequence shown here is derived from an EMBL/GenBank/DDBJ whole genome shotgun (WGS) entry which is preliminary data.</text>
</comment>
<feature type="domain" description="HTH merR-type" evidence="2">
    <location>
        <begin position="5"/>
        <end position="73"/>
    </location>
</feature>
<dbReference type="AlphaFoldDB" id="A0A7W7Q066"/>
<keyword evidence="1 3" id="KW-0238">DNA-binding</keyword>
<dbReference type="EMBL" id="JACHJQ010000001">
    <property type="protein sequence ID" value="MBB4904550.1"/>
    <property type="molecule type" value="Genomic_DNA"/>
</dbReference>
<dbReference type="InterPro" id="IPR000551">
    <property type="entry name" value="MerR-type_HTH_dom"/>
</dbReference>
<dbReference type="SMART" id="SM00422">
    <property type="entry name" value="HTH_MERR"/>
    <property type="match status" value="1"/>
</dbReference>
<dbReference type="PANTHER" id="PTHR30204">
    <property type="entry name" value="REDOX-CYCLING DRUG-SENSING TRANSCRIPTIONAL ACTIVATOR SOXR"/>
    <property type="match status" value="1"/>
</dbReference>
<dbReference type="InterPro" id="IPR047057">
    <property type="entry name" value="MerR_fam"/>
</dbReference>
<accession>A0A7W7Q066</accession>
<dbReference type="GO" id="GO:0003700">
    <property type="term" value="F:DNA-binding transcription factor activity"/>
    <property type="evidence" value="ECO:0007669"/>
    <property type="project" value="InterPro"/>
</dbReference>
<dbReference type="PRINTS" id="PR00040">
    <property type="entry name" value="HTHMERR"/>
</dbReference>
<proteinExistence type="predicted"/>
<evidence type="ECO:0000256" key="1">
    <source>
        <dbReference type="ARBA" id="ARBA00023125"/>
    </source>
</evidence>
<dbReference type="SUPFAM" id="SSF46955">
    <property type="entry name" value="Putative DNA-binding domain"/>
    <property type="match status" value="1"/>
</dbReference>
<dbReference type="InterPro" id="IPR009061">
    <property type="entry name" value="DNA-bd_dom_put_sf"/>
</dbReference>
<name>A0A7W7Q066_9PSEU</name>
<evidence type="ECO:0000259" key="2">
    <source>
        <dbReference type="PROSITE" id="PS50937"/>
    </source>
</evidence>
<organism evidence="3 4">
    <name type="scientific">Actinophytocola algeriensis</name>
    <dbReference type="NCBI Taxonomy" id="1768010"/>
    <lineage>
        <taxon>Bacteria</taxon>
        <taxon>Bacillati</taxon>
        <taxon>Actinomycetota</taxon>
        <taxon>Actinomycetes</taxon>
        <taxon>Pseudonocardiales</taxon>
        <taxon>Pseudonocardiaceae</taxon>
    </lineage>
</organism>
<sequence>MTGNTLGIGDLSHLTGVPVRTIRFYCDEGILETSRSAGGHRRFDPDAVERLTLVRRMRALGLGLPAITGVLTGRRTLDEAVATERAALDVELAALAWRRASLLAVEQARPEDRAARLELLAAAHDGHAAHDALVAFWHNVFVHPLTTELRHAFIVMNVPAPPEDPTPEQVVAYAELVTVAHEMAAPYLARARANAHLDEPALLTGVGAACELVIPLVEAGRPPAPGPELDRFVDAHADVRGRRDTVEFRRELLAYAAPDRDPRMRRYWTLVGAVTGQPATVGTWHGWLLDALASSVRA</sequence>
<dbReference type="Proteomes" id="UP000520767">
    <property type="component" value="Unassembled WGS sequence"/>
</dbReference>